<proteinExistence type="predicted"/>
<evidence type="ECO:0000259" key="2">
    <source>
        <dbReference type="Pfam" id="PF02470"/>
    </source>
</evidence>
<feature type="region of interest" description="Disordered" evidence="1">
    <location>
        <begin position="366"/>
        <end position="391"/>
    </location>
</feature>
<gene>
    <name evidence="4" type="ORF">JOE42_002854</name>
</gene>
<dbReference type="PANTHER" id="PTHR33371">
    <property type="entry name" value="INTERMEMBRANE PHOSPHOLIPID TRANSPORT SYSTEM BINDING PROTEIN MLAD-RELATED"/>
    <property type="match status" value="1"/>
</dbReference>
<dbReference type="InterPro" id="IPR005693">
    <property type="entry name" value="Mce"/>
</dbReference>
<dbReference type="PANTHER" id="PTHR33371:SF19">
    <property type="entry name" value="MCE-FAMILY PROTEIN MCE4A"/>
    <property type="match status" value="1"/>
</dbReference>
<name>A0ABS2KWE7_9NOCA</name>
<dbReference type="InterPro" id="IPR003399">
    <property type="entry name" value="Mce/MlaD"/>
</dbReference>
<dbReference type="InterPro" id="IPR052336">
    <property type="entry name" value="MlaD_Phospholipid_Transporter"/>
</dbReference>
<keyword evidence="5" id="KW-1185">Reference proteome</keyword>
<feature type="domain" description="Mce/MlaD" evidence="2">
    <location>
        <begin position="46"/>
        <end position="115"/>
    </location>
</feature>
<reference evidence="4 5" key="1">
    <citation type="submission" date="2021-01" db="EMBL/GenBank/DDBJ databases">
        <title>Genomics of switchgrass bacterial isolates.</title>
        <authorList>
            <person name="Shade A."/>
        </authorList>
    </citation>
    <scope>NUCLEOTIDE SEQUENCE [LARGE SCALE GENOMIC DNA]</scope>
    <source>
        <strain evidence="4 5">PvP111</strain>
    </source>
</reference>
<dbReference type="EMBL" id="JAFBBK010000001">
    <property type="protein sequence ID" value="MBM7416121.1"/>
    <property type="molecule type" value="Genomic_DNA"/>
</dbReference>
<dbReference type="Pfam" id="PF02470">
    <property type="entry name" value="MlaD"/>
    <property type="match status" value="1"/>
</dbReference>
<dbReference type="Pfam" id="PF11887">
    <property type="entry name" value="Mce4_CUP1"/>
    <property type="match status" value="1"/>
</dbReference>
<feature type="domain" description="Mammalian cell entry C-terminal" evidence="3">
    <location>
        <begin position="123"/>
        <end position="343"/>
    </location>
</feature>
<evidence type="ECO:0000313" key="5">
    <source>
        <dbReference type="Proteomes" id="UP000703038"/>
    </source>
</evidence>
<dbReference type="NCBIfam" id="TIGR00996">
    <property type="entry name" value="Mtu_fam_mce"/>
    <property type="match status" value="1"/>
</dbReference>
<comment type="caution">
    <text evidence="4">The sequence shown here is derived from an EMBL/GenBank/DDBJ whole genome shotgun (WGS) entry which is preliminary data.</text>
</comment>
<accession>A0ABS2KWE7</accession>
<evidence type="ECO:0000259" key="3">
    <source>
        <dbReference type="Pfam" id="PF11887"/>
    </source>
</evidence>
<dbReference type="RefSeq" id="WP_204869006.1">
    <property type="nucleotide sequence ID" value="NZ_JAFBBK010000001.1"/>
</dbReference>
<evidence type="ECO:0000256" key="1">
    <source>
        <dbReference type="SAM" id="MobiDB-lite"/>
    </source>
</evidence>
<evidence type="ECO:0000313" key="4">
    <source>
        <dbReference type="EMBL" id="MBM7416121.1"/>
    </source>
</evidence>
<protein>
    <submittedName>
        <fullName evidence="4">Virulence factor Mce-like protein</fullName>
    </submittedName>
</protein>
<dbReference type="Proteomes" id="UP000703038">
    <property type="component" value="Unassembled WGS sequence"/>
</dbReference>
<organism evidence="4 5">
    <name type="scientific">Rhodococcoides corynebacterioides</name>
    <dbReference type="NCBI Taxonomy" id="53972"/>
    <lineage>
        <taxon>Bacteria</taxon>
        <taxon>Bacillati</taxon>
        <taxon>Actinomycetota</taxon>
        <taxon>Actinomycetes</taxon>
        <taxon>Mycobacteriales</taxon>
        <taxon>Nocardiaceae</taxon>
        <taxon>Rhodococcoides</taxon>
    </lineage>
</organism>
<sequence length="443" mass="46615">MNHAPSATRRRLLGIGFLLVVVLFVAWSITTFNKTFKDVVMVDLITDTVGNALPANADVKARGMIVGEVRSATTENGEVTSKLALDPGLVGTIPSNVTARLLPKTLFGERYVALQIPENSADASPLAEGAVIRQDTSGNAVEVGQLLDSLLPLLDAIPPQDLANTLGALSQALEGNGERLGLTLDRLEEIFSGLNDELPNIQQDLVGIADLSETYSTAAPDLIDALDNLRVTGNTVVEKQNDVTTLLASATASSGSLADLVQTNAESIVSIAADSREALELLAEFSPSFGCTFTEFVRVADEAKKILSVDDAYPGVRASINFVNPKGRYIPNQDEPRLFDTRGASCFENVTTPGKFFPQYPGSGVNDGSYQVPSRNPGPAVDPGALPNPLQSPVPAAYAGSDIERDTLAVVYGGGSGISPDQVPAWTTLVGAPALRGTEVSVR</sequence>
<dbReference type="InterPro" id="IPR024516">
    <property type="entry name" value="Mce_C"/>
</dbReference>